<feature type="non-terminal residue" evidence="1">
    <location>
        <position position="1"/>
    </location>
</feature>
<gene>
    <name evidence="1" type="ORF">EV182_008934</name>
</gene>
<evidence type="ECO:0000313" key="1">
    <source>
        <dbReference type="EMBL" id="KAJ1669063.1"/>
    </source>
</evidence>
<keyword evidence="2" id="KW-1185">Reference proteome</keyword>
<organism evidence="1 2">
    <name type="scientific">Spiromyces aspiralis</name>
    <dbReference type="NCBI Taxonomy" id="68401"/>
    <lineage>
        <taxon>Eukaryota</taxon>
        <taxon>Fungi</taxon>
        <taxon>Fungi incertae sedis</taxon>
        <taxon>Zoopagomycota</taxon>
        <taxon>Kickxellomycotina</taxon>
        <taxon>Kickxellomycetes</taxon>
        <taxon>Kickxellales</taxon>
        <taxon>Kickxellaceae</taxon>
        <taxon>Spiromyces</taxon>
    </lineage>
</organism>
<name>A0ACC1HC41_9FUNG</name>
<feature type="non-terminal residue" evidence="1">
    <location>
        <position position="73"/>
    </location>
</feature>
<dbReference type="Proteomes" id="UP001145114">
    <property type="component" value="Unassembled WGS sequence"/>
</dbReference>
<proteinExistence type="predicted"/>
<dbReference type="EMBL" id="JAMZIH010010211">
    <property type="protein sequence ID" value="KAJ1669063.1"/>
    <property type="molecule type" value="Genomic_DNA"/>
</dbReference>
<reference evidence="1" key="1">
    <citation type="submission" date="2022-06" db="EMBL/GenBank/DDBJ databases">
        <title>Phylogenomic reconstructions and comparative analyses of Kickxellomycotina fungi.</title>
        <authorList>
            <person name="Reynolds N.K."/>
            <person name="Stajich J.E."/>
            <person name="Barry K."/>
            <person name="Grigoriev I.V."/>
            <person name="Crous P."/>
            <person name="Smith M.E."/>
        </authorList>
    </citation>
    <scope>NUCLEOTIDE SEQUENCE</scope>
    <source>
        <strain evidence="1">RSA 2271</strain>
    </source>
</reference>
<evidence type="ECO:0000313" key="2">
    <source>
        <dbReference type="Proteomes" id="UP001145114"/>
    </source>
</evidence>
<comment type="caution">
    <text evidence="1">The sequence shown here is derived from an EMBL/GenBank/DDBJ whole genome shotgun (WGS) entry which is preliminary data.</text>
</comment>
<accession>A0ACC1HC41</accession>
<sequence>DAGGYPWCWGTRYGRLNAQFSRRRSHPNHRWHCDKDRGRTKRQKEEKGSRQCCDHGWWRKEGQGQGQKGQADT</sequence>
<protein>
    <submittedName>
        <fullName evidence="1">Uncharacterized protein</fullName>
    </submittedName>
</protein>